<dbReference type="PANTHER" id="PTHR38116:SF1">
    <property type="entry name" value="BZIP DOMAIN-CONTAINING PROTEIN"/>
    <property type="match status" value="1"/>
</dbReference>
<name>A0AAD9H4B7_9PEZI</name>
<dbReference type="Pfam" id="PF11905">
    <property type="entry name" value="DUF3425"/>
    <property type="match status" value="1"/>
</dbReference>
<reference evidence="1" key="1">
    <citation type="submission" date="2021-06" db="EMBL/GenBank/DDBJ databases">
        <title>Comparative genomics, transcriptomics and evolutionary studies reveal genomic signatures of adaptation to plant cell wall in hemibiotrophic fungi.</title>
        <authorList>
            <consortium name="DOE Joint Genome Institute"/>
            <person name="Baroncelli R."/>
            <person name="Diaz J.F."/>
            <person name="Benocci T."/>
            <person name="Peng M."/>
            <person name="Battaglia E."/>
            <person name="Haridas S."/>
            <person name="Andreopoulos W."/>
            <person name="Labutti K."/>
            <person name="Pangilinan J."/>
            <person name="Floch G.L."/>
            <person name="Makela M.R."/>
            <person name="Henrissat B."/>
            <person name="Grigoriev I.V."/>
            <person name="Crouch J.A."/>
            <person name="De Vries R.P."/>
            <person name="Sukno S.A."/>
            <person name="Thon M.R."/>
        </authorList>
    </citation>
    <scope>NUCLEOTIDE SEQUENCE</scope>
    <source>
        <strain evidence="1">MAFF235873</strain>
    </source>
</reference>
<sequence length="206" mass="23912">MEFTKNDFRVELQPMPHEANIWHRGEDWAGITNQKDRKKLQNRLNKRICKNAAALGYQFDWLICAVVSPFGSDEGGRGPVSAYSVAVPPSLAPTTMQLTTRHHPWIDLFPLPRMRDNLLVATNLLSPEDEQRLFDDIMDSRRANKEWAGLLVWGEGWDPQNWEVSLPFLQKWGWVLRGCPEIITSTNRWRCRRGERPISTRSFVLE</sequence>
<dbReference type="PANTHER" id="PTHR38116">
    <property type="entry name" value="CHROMOSOME 7, WHOLE GENOME SHOTGUN SEQUENCE"/>
    <property type="match status" value="1"/>
</dbReference>
<keyword evidence="2" id="KW-1185">Reference proteome</keyword>
<evidence type="ECO:0000313" key="1">
    <source>
        <dbReference type="EMBL" id="KAK2021940.1"/>
    </source>
</evidence>
<dbReference type="AlphaFoldDB" id="A0AAD9H4B7"/>
<accession>A0AAD9H4B7</accession>
<dbReference type="InterPro" id="IPR021833">
    <property type="entry name" value="DUF3425"/>
</dbReference>
<proteinExistence type="predicted"/>
<dbReference type="Proteomes" id="UP001232148">
    <property type="component" value="Unassembled WGS sequence"/>
</dbReference>
<dbReference type="EMBL" id="MU843070">
    <property type="protein sequence ID" value="KAK2021940.1"/>
    <property type="molecule type" value="Genomic_DNA"/>
</dbReference>
<organism evidence="1 2">
    <name type="scientific">Colletotrichum zoysiae</name>
    <dbReference type="NCBI Taxonomy" id="1216348"/>
    <lineage>
        <taxon>Eukaryota</taxon>
        <taxon>Fungi</taxon>
        <taxon>Dikarya</taxon>
        <taxon>Ascomycota</taxon>
        <taxon>Pezizomycotina</taxon>
        <taxon>Sordariomycetes</taxon>
        <taxon>Hypocreomycetidae</taxon>
        <taxon>Glomerellales</taxon>
        <taxon>Glomerellaceae</taxon>
        <taxon>Colletotrichum</taxon>
        <taxon>Colletotrichum graminicola species complex</taxon>
    </lineage>
</organism>
<comment type="caution">
    <text evidence="1">The sequence shown here is derived from an EMBL/GenBank/DDBJ whole genome shotgun (WGS) entry which is preliminary data.</text>
</comment>
<gene>
    <name evidence="1" type="ORF">LX32DRAFT_630738</name>
</gene>
<evidence type="ECO:0000313" key="2">
    <source>
        <dbReference type="Proteomes" id="UP001232148"/>
    </source>
</evidence>
<protein>
    <submittedName>
        <fullName evidence="1">Uncharacterized protein</fullName>
    </submittedName>
</protein>